<protein>
    <submittedName>
        <fullName evidence="2">Uncharacterized protein</fullName>
    </submittedName>
</protein>
<feature type="region of interest" description="Disordered" evidence="1">
    <location>
        <begin position="20"/>
        <end position="86"/>
    </location>
</feature>
<dbReference type="EMBL" id="AQPW01000003">
    <property type="protein sequence ID" value="EON34215.1"/>
    <property type="molecule type" value="Genomic_DNA"/>
</dbReference>
<feature type="compositionally biased region" description="Polar residues" evidence="1">
    <location>
        <begin position="33"/>
        <end position="43"/>
    </location>
</feature>
<feature type="compositionally biased region" description="Basic and acidic residues" evidence="1">
    <location>
        <begin position="44"/>
        <end position="62"/>
    </location>
</feature>
<sequence length="86" mass="8960">MVGRWFVPTTSRVSTILAADTPAGTITEVPMGQSESNKTSGSEASDKEVEKDPPGPRDHGRDGGMATRENAPEAVQRSEGGDSTDG</sequence>
<evidence type="ECO:0000313" key="3">
    <source>
        <dbReference type="Proteomes" id="UP000013569"/>
    </source>
</evidence>
<gene>
    <name evidence="2" type="ORF">GTC6_04525</name>
</gene>
<reference evidence="2 3" key="1">
    <citation type="journal article" date="2013" name="Genome Announc.">
        <title>Draft Genome Sequence of a Benzothiophene-Desulfurizing Bacterium, Gordona terrae Strain C-6.</title>
        <authorList>
            <person name="Wang W."/>
            <person name="Ma T."/>
            <person name="Ren Y."/>
            <person name="Li G."/>
        </authorList>
    </citation>
    <scope>NUCLEOTIDE SEQUENCE [LARGE SCALE GENOMIC DNA]</scope>
    <source>
        <strain evidence="2 3">C-6</strain>
    </source>
</reference>
<comment type="caution">
    <text evidence="2">The sequence shown here is derived from an EMBL/GenBank/DDBJ whole genome shotgun (WGS) entry which is preliminary data.</text>
</comment>
<dbReference type="AlphaFoldDB" id="R7YDX2"/>
<evidence type="ECO:0000256" key="1">
    <source>
        <dbReference type="SAM" id="MobiDB-lite"/>
    </source>
</evidence>
<name>R7YDX2_9ACTN</name>
<evidence type="ECO:0000313" key="2">
    <source>
        <dbReference type="EMBL" id="EON34215.1"/>
    </source>
</evidence>
<dbReference type="Proteomes" id="UP000013569">
    <property type="component" value="Unassembled WGS sequence"/>
</dbReference>
<proteinExistence type="predicted"/>
<organism evidence="2 3">
    <name type="scientific">Gordonia terrae C-6</name>
    <dbReference type="NCBI Taxonomy" id="1316928"/>
    <lineage>
        <taxon>Bacteria</taxon>
        <taxon>Bacillati</taxon>
        <taxon>Actinomycetota</taxon>
        <taxon>Actinomycetes</taxon>
        <taxon>Mycobacteriales</taxon>
        <taxon>Gordoniaceae</taxon>
        <taxon>Gordonia</taxon>
    </lineage>
</organism>
<dbReference type="PATRIC" id="fig|1316928.3.peg.916"/>
<accession>R7YDX2</accession>